<dbReference type="InParanoid" id="A0A5E4G184"/>
<keyword evidence="1" id="KW-0418">Kinase</keyword>
<protein>
    <submittedName>
        <fullName evidence="1">PREDICTED: diacylglycerol kinase</fullName>
    </submittedName>
</protein>
<dbReference type="EMBL" id="CABIKO010000288">
    <property type="protein sequence ID" value="VVA33454.1"/>
    <property type="molecule type" value="Genomic_DNA"/>
</dbReference>
<evidence type="ECO:0000313" key="2">
    <source>
        <dbReference type="Proteomes" id="UP000327085"/>
    </source>
</evidence>
<evidence type="ECO:0000313" key="1">
    <source>
        <dbReference type="EMBL" id="VVA33454.1"/>
    </source>
</evidence>
<accession>A0A5E4G184</accession>
<reference evidence="2" key="1">
    <citation type="journal article" date="2020" name="Plant J.">
        <title>Transposons played a major role in the diversification between the closely related almond and peach genomes: results from the almond genome sequence.</title>
        <authorList>
            <person name="Alioto T."/>
            <person name="Alexiou K.G."/>
            <person name="Bardil A."/>
            <person name="Barteri F."/>
            <person name="Castanera R."/>
            <person name="Cruz F."/>
            <person name="Dhingra A."/>
            <person name="Duval H."/>
            <person name="Fernandez I Marti A."/>
            <person name="Frias L."/>
            <person name="Galan B."/>
            <person name="Garcia J.L."/>
            <person name="Howad W."/>
            <person name="Gomez-Garrido J."/>
            <person name="Gut M."/>
            <person name="Julca I."/>
            <person name="Morata J."/>
            <person name="Puigdomenech P."/>
            <person name="Ribeca P."/>
            <person name="Rubio Cabetas M.J."/>
            <person name="Vlasova A."/>
            <person name="Wirthensohn M."/>
            <person name="Garcia-Mas J."/>
            <person name="Gabaldon T."/>
            <person name="Casacuberta J.M."/>
            <person name="Arus P."/>
        </authorList>
    </citation>
    <scope>NUCLEOTIDE SEQUENCE [LARGE SCALE GENOMIC DNA]</scope>
    <source>
        <strain evidence="2">cv. Texas</strain>
    </source>
</reference>
<dbReference type="AlphaFoldDB" id="A0A5E4G184"/>
<proteinExistence type="predicted"/>
<dbReference type="Proteomes" id="UP000327085">
    <property type="component" value="Chromosome 3"/>
</dbReference>
<sequence length="161" mass="17729">MDADPCNKGDSTSVCETYHIREIVSNVINKCGPNNKILHLYDHIADQLSKRRSTNPPTNLSFIDDGHLEVIGSKYGFADKSGDWPLLDQVRGIRFEFIEGARRSVDICIDGALEFDIPAVELVEIEISYHGQVNILAGPDCEAKSIHLSSQSSVSQANAKD</sequence>
<dbReference type="GO" id="GO:0016301">
    <property type="term" value="F:kinase activity"/>
    <property type="evidence" value="ECO:0007669"/>
    <property type="project" value="UniProtKB-KW"/>
</dbReference>
<gene>
    <name evidence="1" type="ORF">ALMOND_2B014530</name>
</gene>
<name>A0A5E4G184_PRUDU</name>
<dbReference type="Gramene" id="VVA33454">
    <property type="protein sequence ID" value="VVA33454"/>
    <property type="gene ID" value="Prudul26B014530"/>
</dbReference>
<keyword evidence="1" id="KW-0808">Transferase</keyword>
<organism evidence="1 2">
    <name type="scientific">Prunus dulcis</name>
    <name type="common">Almond</name>
    <name type="synonym">Amygdalus dulcis</name>
    <dbReference type="NCBI Taxonomy" id="3755"/>
    <lineage>
        <taxon>Eukaryota</taxon>
        <taxon>Viridiplantae</taxon>
        <taxon>Streptophyta</taxon>
        <taxon>Embryophyta</taxon>
        <taxon>Tracheophyta</taxon>
        <taxon>Spermatophyta</taxon>
        <taxon>Magnoliopsida</taxon>
        <taxon>eudicotyledons</taxon>
        <taxon>Gunneridae</taxon>
        <taxon>Pentapetalae</taxon>
        <taxon>rosids</taxon>
        <taxon>fabids</taxon>
        <taxon>Rosales</taxon>
        <taxon>Rosaceae</taxon>
        <taxon>Amygdaloideae</taxon>
        <taxon>Amygdaleae</taxon>
        <taxon>Prunus</taxon>
    </lineage>
</organism>